<feature type="binding site" evidence="7">
    <location>
        <begin position="163"/>
        <end position="168"/>
    </location>
    <ligand>
        <name>ATP</name>
        <dbReference type="ChEBI" id="CHEBI:30616"/>
    </ligand>
</feature>
<keyword evidence="3 7" id="KW-0547">Nucleotide-binding</keyword>
<keyword evidence="9" id="KW-0808">Transferase</keyword>
<dbReference type="PANTHER" id="PTHR43055">
    <property type="entry name" value="FORMATE-DEPENDENT PHOSPHORIBOSYLGLYCINAMIDE FORMYLTRANSFERASE"/>
    <property type="match status" value="1"/>
</dbReference>
<keyword evidence="1 7" id="KW-0436">Ligase</keyword>
<protein>
    <recommendedName>
        <fullName evidence="7">Formate-dependent phosphoribosylglycinamide formyltransferase</fullName>
        <ecNumber evidence="7">6.3.1.21</ecNumber>
    </recommendedName>
    <alternativeName>
        <fullName evidence="7">5'-phosphoribosylglycinamide transformylase 2</fullName>
    </alternativeName>
    <alternativeName>
        <fullName evidence="7">Formate-dependent GAR transformylase</fullName>
    </alternativeName>
    <alternativeName>
        <fullName evidence="7">GAR transformylase 2</fullName>
        <shortName evidence="7">GART 2</shortName>
    </alternativeName>
    <alternativeName>
        <fullName evidence="7">Non-folate glycinamide ribonucleotide transformylase</fullName>
    </alternativeName>
    <alternativeName>
        <fullName evidence="7">Phosphoribosylglycinamide formyltransferase 2</fullName>
    </alternativeName>
</protein>
<keyword evidence="4 7" id="KW-0658">Purine biosynthesis</keyword>
<accession>A0ABX0I144</accession>
<gene>
    <name evidence="7 9" type="primary">purT</name>
    <name evidence="9" type="ORF">G7087_13220</name>
</gene>
<reference evidence="9 10" key="1">
    <citation type="submission" date="2020-03" db="EMBL/GenBank/DDBJ databases">
        <title>Rubrivivax benzoatilyticus JA2 (sequenced after 10 years sub-culturing).</title>
        <authorList>
            <person name="Gupta D."/>
            <person name="Chintalapati S."/>
            <person name="Chintalapati V.R."/>
        </authorList>
    </citation>
    <scope>NUCLEOTIDE SEQUENCE [LARGE SCALE GENOMIC DNA]</scope>
    <source>
        <strain evidence="9 10">JA2-Mal</strain>
    </source>
</reference>
<evidence type="ECO:0000259" key="8">
    <source>
        <dbReference type="PROSITE" id="PS50975"/>
    </source>
</evidence>
<dbReference type="InterPro" id="IPR011761">
    <property type="entry name" value="ATP-grasp"/>
</dbReference>
<dbReference type="Gene3D" id="3.30.1490.20">
    <property type="entry name" value="ATP-grasp fold, A domain"/>
    <property type="match status" value="1"/>
</dbReference>
<comment type="similarity">
    <text evidence="7">Belongs to the PurK/PurT family.</text>
</comment>
<feature type="binding site" evidence="7">
    <location>
        <begin position="370"/>
        <end position="371"/>
    </location>
    <ligand>
        <name>N(1)-(5-phospho-beta-D-ribosyl)glycinamide</name>
        <dbReference type="ChEBI" id="CHEBI:143788"/>
    </ligand>
</feature>
<dbReference type="SUPFAM" id="SSF56059">
    <property type="entry name" value="Glutathione synthetase ATP-binding domain-like"/>
    <property type="match status" value="1"/>
</dbReference>
<dbReference type="SUPFAM" id="SSF52440">
    <property type="entry name" value="PreATP-grasp domain"/>
    <property type="match status" value="1"/>
</dbReference>
<dbReference type="Pfam" id="PF22660">
    <property type="entry name" value="RS_preATP-grasp-like"/>
    <property type="match status" value="1"/>
</dbReference>
<feature type="binding site" evidence="7">
    <location>
        <position position="294"/>
    </location>
    <ligand>
        <name>N(1)-(5-phospho-beta-D-ribosyl)glycinamide</name>
        <dbReference type="ChEBI" id="CHEBI:143788"/>
    </ligand>
</feature>
<comment type="caution">
    <text evidence="9">The sequence shown here is derived from an EMBL/GenBank/DDBJ whole genome shotgun (WGS) entry which is preliminary data.</text>
</comment>
<evidence type="ECO:0000256" key="4">
    <source>
        <dbReference type="ARBA" id="ARBA00022755"/>
    </source>
</evidence>
<evidence type="ECO:0000256" key="3">
    <source>
        <dbReference type="ARBA" id="ARBA00022741"/>
    </source>
</evidence>
<dbReference type="InterPro" id="IPR048740">
    <property type="entry name" value="PurT_C"/>
</dbReference>
<feature type="domain" description="ATP-grasp" evidence="8">
    <location>
        <begin position="121"/>
        <end position="316"/>
    </location>
</feature>
<evidence type="ECO:0000256" key="7">
    <source>
        <dbReference type="HAMAP-Rule" id="MF_01643"/>
    </source>
</evidence>
<name>A0ABX0I144_9BURK</name>
<dbReference type="Pfam" id="PF02222">
    <property type="entry name" value="ATP-grasp"/>
    <property type="match status" value="1"/>
</dbReference>
<dbReference type="Pfam" id="PF21244">
    <property type="entry name" value="PurT_C"/>
    <property type="match status" value="1"/>
</dbReference>
<evidence type="ECO:0000256" key="2">
    <source>
        <dbReference type="ARBA" id="ARBA00022723"/>
    </source>
</evidence>
<keyword evidence="6 7" id="KW-0460">Magnesium</keyword>
<proteinExistence type="inferred from homology"/>
<dbReference type="PROSITE" id="PS50975">
    <property type="entry name" value="ATP_GRASP"/>
    <property type="match status" value="1"/>
</dbReference>
<dbReference type="InterPro" id="IPR016185">
    <property type="entry name" value="PreATP-grasp_dom_sf"/>
</dbReference>
<comment type="subunit">
    <text evidence="7">Homodimer.</text>
</comment>
<feature type="binding site" evidence="7">
    <location>
        <position position="287"/>
    </location>
    <ligand>
        <name>Mg(2+)</name>
        <dbReference type="ChEBI" id="CHEBI:18420"/>
    </ligand>
</feature>
<dbReference type="Proteomes" id="UP000802098">
    <property type="component" value="Unassembled WGS sequence"/>
</dbReference>
<evidence type="ECO:0000256" key="5">
    <source>
        <dbReference type="ARBA" id="ARBA00022840"/>
    </source>
</evidence>
<feature type="binding site" evidence="7">
    <location>
        <position position="275"/>
    </location>
    <ligand>
        <name>Mg(2+)</name>
        <dbReference type="ChEBI" id="CHEBI:18420"/>
    </ligand>
</feature>
<organism evidence="9 10">
    <name type="scientific">Rubrivivax benzoatilyticus</name>
    <dbReference type="NCBI Taxonomy" id="316997"/>
    <lineage>
        <taxon>Bacteria</taxon>
        <taxon>Pseudomonadati</taxon>
        <taxon>Pseudomonadota</taxon>
        <taxon>Betaproteobacteria</taxon>
        <taxon>Burkholderiales</taxon>
        <taxon>Sphaerotilaceae</taxon>
        <taxon>Rubrivivax</taxon>
    </lineage>
</organism>
<dbReference type="NCBIfam" id="TIGR01142">
    <property type="entry name" value="purT"/>
    <property type="match status" value="1"/>
</dbReference>
<dbReference type="GO" id="GO:0016740">
    <property type="term" value="F:transferase activity"/>
    <property type="evidence" value="ECO:0007669"/>
    <property type="project" value="UniProtKB-KW"/>
</dbReference>
<dbReference type="HAMAP" id="MF_01643">
    <property type="entry name" value="PurT"/>
    <property type="match status" value="1"/>
</dbReference>
<dbReference type="InterPro" id="IPR005862">
    <property type="entry name" value="PurT"/>
</dbReference>
<feature type="binding site" evidence="7">
    <location>
        <begin position="198"/>
        <end position="201"/>
    </location>
    <ligand>
        <name>ATP</name>
        <dbReference type="ChEBI" id="CHEBI:30616"/>
    </ligand>
</feature>
<keyword evidence="10" id="KW-1185">Reference proteome</keyword>
<dbReference type="Gene3D" id="3.30.470.20">
    <property type="entry name" value="ATP-grasp fold, B domain"/>
    <property type="match status" value="1"/>
</dbReference>
<comment type="pathway">
    <text evidence="7">Purine metabolism; IMP biosynthesis via de novo pathway; N(2)-formyl-N(1)-(5-phospho-D-ribosyl)glycinamide from N(1)-(5-phospho-D-ribosyl)glycinamide (formate route): step 1/1.</text>
</comment>
<feature type="binding site" evidence="7">
    <location>
        <position position="116"/>
    </location>
    <ligand>
        <name>ATP</name>
        <dbReference type="ChEBI" id="CHEBI:30616"/>
    </ligand>
</feature>
<keyword evidence="2 7" id="KW-0479">Metal-binding</keyword>
<dbReference type="NCBIfam" id="NF006766">
    <property type="entry name" value="PRK09288.1"/>
    <property type="match status" value="1"/>
</dbReference>
<keyword evidence="5 7" id="KW-0067">ATP-binding</keyword>
<evidence type="ECO:0000256" key="1">
    <source>
        <dbReference type="ARBA" id="ARBA00022598"/>
    </source>
</evidence>
<dbReference type="EC" id="6.3.1.21" evidence="7"/>
<dbReference type="InterPro" id="IPR011054">
    <property type="entry name" value="Rudment_hybrid_motif"/>
</dbReference>
<dbReference type="InterPro" id="IPR054350">
    <property type="entry name" value="PurT/PurK_preATP-grasp"/>
</dbReference>
<dbReference type="InterPro" id="IPR003135">
    <property type="entry name" value="ATP-grasp_carboxylate-amine"/>
</dbReference>
<dbReference type="SUPFAM" id="SSF51246">
    <property type="entry name" value="Rudiment single hybrid motif"/>
    <property type="match status" value="1"/>
</dbReference>
<evidence type="ECO:0000256" key="6">
    <source>
        <dbReference type="ARBA" id="ARBA00022842"/>
    </source>
</evidence>
<evidence type="ECO:0000313" key="10">
    <source>
        <dbReference type="Proteomes" id="UP000802098"/>
    </source>
</evidence>
<feature type="binding site" evidence="7">
    <location>
        <position position="158"/>
    </location>
    <ligand>
        <name>ATP</name>
        <dbReference type="ChEBI" id="CHEBI:30616"/>
    </ligand>
</feature>
<comment type="catalytic activity">
    <reaction evidence="7">
        <text>N(1)-(5-phospho-beta-D-ribosyl)glycinamide + formate + ATP = N(2)-formyl-N(1)-(5-phospho-beta-D-ribosyl)glycinamide + ADP + phosphate + H(+)</text>
        <dbReference type="Rhea" id="RHEA:24829"/>
        <dbReference type="ChEBI" id="CHEBI:15378"/>
        <dbReference type="ChEBI" id="CHEBI:15740"/>
        <dbReference type="ChEBI" id="CHEBI:30616"/>
        <dbReference type="ChEBI" id="CHEBI:43474"/>
        <dbReference type="ChEBI" id="CHEBI:143788"/>
        <dbReference type="ChEBI" id="CHEBI:147286"/>
        <dbReference type="ChEBI" id="CHEBI:456216"/>
        <dbReference type="EC" id="6.3.1.21"/>
    </reaction>
</comment>
<dbReference type="EMBL" id="JAAOCD010000006">
    <property type="protein sequence ID" value="NHK99339.1"/>
    <property type="molecule type" value="Genomic_DNA"/>
</dbReference>
<feature type="binding site" evidence="7">
    <location>
        <position position="206"/>
    </location>
    <ligand>
        <name>ATP</name>
        <dbReference type="ChEBI" id="CHEBI:30616"/>
    </ligand>
</feature>
<sequence>MSTVIGTPLSPSATRVLLLGSGELGKEVLIALQRLGVETIAVDRYENAPGQQVAHHARTITMSDPEQLRALLEAEKPQLVVPEIEAIATPVLEQLEAEGRIRCIPTARAARLTMDREGIRRLAAETLGLPTSPYRFCDSLEELQAAIDGGIGYPCVVKPVMSSSGKGQSKIDGPDGVKKAWDYAMAGGRVAGGRIIVEGFIDFDYEITQLTVRALGADGQPQTHFCDPIGHVQVSGDYVESWQPHPMSPAALAASRDIAKKITDDLGGLGLFGVELFVKGDQVWFSEVSPRPHDTGMVTMATQWQNEFELHARAILGLPVDASLKSPGASAVVYGGVDAAGIVFDGVADALAVPGSDLRLFGKPESFSKRRMGVALVHADDVDTARERAKLAASKVRPRVA</sequence>
<dbReference type="InterPro" id="IPR013815">
    <property type="entry name" value="ATP_grasp_subdomain_1"/>
</dbReference>
<dbReference type="Gene3D" id="3.40.50.20">
    <property type="match status" value="1"/>
</dbReference>
<feature type="binding site" evidence="7">
    <location>
        <position position="83"/>
    </location>
    <ligand>
        <name>N(1)-(5-phospho-beta-D-ribosyl)glycinamide</name>
        <dbReference type="ChEBI" id="CHEBI:143788"/>
    </ligand>
</feature>
<comment type="function">
    <text evidence="7">Involved in the de novo purine biosynthesis. Catalyzes the transfer of formate to 5-phospho-ribosyl-glycinamide (GAR), producing 5-phospho-ribosyl-N-formylglycinamide (FGAR). Formate is provided by PurU via hydrolysis of 10-formyl-tetrahydrofolate.</text>
</comment>
<dbReference type="PANTHER" id="PTHR43055:SF1">
    <property type="entry name" value="FORMATE-DEPENDENT PHOSPHORIBOSYLGLYCINAMIDE FORMYLTRANSFERASE"/>
    <property type="match status" value="1"/>
</dbReference>
<dbReference type="RefSeq" id="WP_009858759.1">
    <property type="nucleotide sequence ID" value="NZ_JAAOCD010000006.1"/>
</dbReference>
<feature type="binding site" evidence="7">
    <location>
        <begin position="23"/>
        <end position="24"/>
    </location>
    <ligand>
        <name>N(1)-(5-phospho-beta-D-ribosyl)glycinamide</name>
        <dbReference type="ChEBI" id="CHEBI:143788"/>
    </ligand>
</feature>
<feature type="binding site" evidence="7">
    <location>
        <position position="363"/>
    </location>
    <ligand>
        <name>N(1)-(5-phospho-beta-D-ribosyl)glycinamide</name>
        <dbReference type="ChEBI" id="CHEBI:143788"/>
    </ligand>
</feature>
<evidence type="ECO:0000313" key="9">
    <source>
        <dbReference type="EMBL" id="NHK99339.1"/>
    </source>
</evidence>